<feature type="domain" description="Response regulatory" evidence="3">
    <location>
        <begin position="2"/>
        <end position="118"/>
    </location>
</feature>
<dbReference type="InterPro" id="IPR011006">
    <property type="entry name" value="CheY-like_superfamily"/>
</dbReference>
<dbReference type="EMBL" id="ARZY01000013">
    <property type="protein sequence ID" value="EWH10300.1"/>
    <property type="molecule type" value="Genomic_DNA"/>
</dbReference>
<gene>
    <name evidence="4" type="ORF">DS2_08495</name>
</gene>
<dbReference type="SUPFAM" id="SSF55874">
    <property type="entry name" value="ATPase domain of HSP90 chaperone/DNA topoisomerase II/histidine kinase"/>
    <property type="match status" value="1"/>
</dbReference>
<dbReference type="SMART" id="SM00331">
    <property type="entry name" value="PP2C_SIG"/>
    <property type="match status" value="1"/>
</dbReference>
<evidence type="ECO:0000256" key="2">
    <source>
        <dbReference type="PROSITE-ProRule" id="PRU00169"/>
    </source>
</evidence>
<dbReference type="PROSITE" id="PS50110">
    <property type="entry name" value="RESPONSE_REGULATORY"/>
    <property type="match status" value="1"/>
</dbReference>
<dbReference type="Gene3D" id="3.40.50.2300">
    <property type="match status" value="1"/>
</dbReference>
<sequence length="550" mass="61490">MHILVVDDQDLNRAMLEYMLEQEGHQVSMAVHGKDAIERFENINPDIVLLDVIMPEMDGFETAPILKKLAGDLHLPIIFITSLDDQDSMLRCLDVGGDDFLAKPFDKLILSAKIKAHGRSRELSARILEQRNQLKFHQLQTDREHQIVEHIFANALSKNNARPEIVEHYLAPASTFNGDLLLTSRSPLGGNYVFLGDFTGHGLAAAVGALPTAQTFFELTQRGLSAGDIARAINIRLLQLLPNDMFCAACIIELSCSGKAASIWIGGMPDLLIVDKQVGIRNKIQSQHMALGVLDDDEFEHTLINCELSPSDRLVVYTDGITETMNSNDQMFGQERFEALYNKNPKADIIDVIQVLDNYRGKEHQLDDISIVQVNCLSSPSPELNNQKDIPPLPWQVNVELTPDDIKQTDPVAQVLDMVSAFQGMEKHRSTLFLLLAEMYNNSVDHGLLKLDSNVKNEDEGFFEFYLQRQAALENLTEGKLLLNVAHNPQNNSVRLSITDSGDGFDAEQVKAQLKDSDHHGRGLKLICELAKTLDYRDQGRTIIVEYALD</sequence>
<dbReference type="InterPro" id="IPR003594">
    <property type="entry name" value="HATPase_dom"/>
</dbReference>
<dbReference type="OrthoDB" id="9811749at2"/>
<protein>
    <submittedName>
        <fullName evidence="4">Response regulator</fullName>
    </submittedName>
</protein>
<dbReference type="Pfam" id="PF13581">
    <property type="entry name" value="HATPase_c_2"/>
    <property type="match status" value="1"/>
</dbReference>
<dbReference type="InterPro" id="IPR001789">
    <property type="entry name" value="Sig_transdc_resp-reg_receiver"/>
</dbReference>
<dbReference type="CDD" id="cd16936">
    <property type="entry name" value="HATPase_RsbW-like"/>
    <property type="match status" value="1"/>
</dbReference>
<name>W7QYA6_9ALTE</name>
<dbReference type="Proteomes" id="UP000019276">
    <property type="component" value="Unassembled WGS sequence"/>
</dbReference>
<dbReference type="GO" id="GO:0016791">
    <property type="term" value="F:phosphatase activity"/>
    <property type="evidence" value="ECO:0007669"/>
    <property type="project" value="TreeGrafter"/>
</dbReference>
<dbReference type="InterPro" id="IPR036457">
    <property type="entry name" value="PPM-type-like_dom_sf"/>
</dbReference>
<keyword evidence="1" id="KW-0378">Hydrolase</keyword>
<dbReference type="PANTHER" id="PTHR43156:SF2">
    <property type="entry name" value="STAGE II SPORULATION PROTEIN E"/>
    <property type="match status" value="1"/>
</dbReference>
<evidence type="ECO:0000256" key="1">
    <source>
        <dbReference type="ARBA" id="ARBA00022801"/>
    </source>
</evidence>
<evidence type="ECO:0000313" key="4">
    <source>
        <dbReference type="EMBL" id="EWH10300.1"/>
    </source>
</evidence>
<dbReference type="STRING" id="1328313.DS2_08495"/>
<dbReference type="eggNOG" id="COG2208">
    <property type="taxonomic scope" value="Bacteria"/>
</dbReference>
<dbReference type="Pfam" id="PF07228">
    <property type="entry name" value="SpoIIE"/>
    <property type="match status" value="1"/>
</dbReference>
<dbReference type="InterPro" id="IPR001932">
    <property type="entry name" value="PPM-type_phosphatase-like_dom"/>
</dbReference>
<dbReference type="InterPro" id="IPR052016">
    <property type="entry name" value="Bact_Sigma-Reg"/>
</dbReference>
<evidence type="ECO:0000313" key="5">
    <source>
        <dbReference type="Proteomes" id="UP000019276"/>
    </source>
</evidence>
<dbReference type="GO" id="GO:0000160">
    <property type="term" value="P:phosphorelay signal transduction system"/>
    <property type="evidence" value="ECO:0007669"/>
    <property type="project" value="InterPro"/>
</dbReference>
<dbReference type="InterPro" id="IPR036890">
    <property type="entry name" value="HATPase_C_sf"/>
</dbReference>
<keyword evidence="5" id="KW-1185">Reference proteome</keyword>
<comment type="caution">
    <text evidence="4">The sequence shown here is derived from an EMBL/GenBank/DDBJ whole genome shotgun (WGS) entry which is preliminary data.</text>
</comment>
<dbReference type="Pfam" id="PF00072">
    <property type="entry name" value="Response_reg"/>
    <property type="match status" value="1"/>
</dbReference>
<feature type="modified residue" description="4-aspartylphosphate" evidence="2">
    <location>
        <position position="51"/>
    </location>
</feature>
<proteinExistence type="predicted"/>
<dbReference type="SUPFAM" id="SSF81606">
    <property type="entry name" value="PP2C-like"/>
    <property type="match status" value="1"/>
</dbReference>
<dbReference type="AlphaFoldDB" id="W7QYA6"/>
<dbReference type="eggNOG" id="COG3437">
    <property type="taxonomic scope" value="Bacteria"/>
</dbReference>
<dbReference type="SUPFAM" id="SSF52172">
    <property type="entry name" value="CheY-like"/>
    <property type="match status" value="1"/>
</dbReference>
<dbReference type="Gene3D" id="3.30.565.10">
    <property type="entry name" value="Histidine kinase-like ATPase, C-terminal domain"/>
    <property type="match status" value="1"/>
</dbReference>
<organism evidence="4 5">
    <name type="scientific">Catenovulum agarivorans DS-2</name>
    <dbReference type="NCBI Taxonomy" id="1328313"/>
    <lineage>
        <taxon>Bacteria</taxon>
        <taxon>Pseudomonadati</taxon>
        <taxon>Pseudomonadota</taxon>
        <taxon>Gammaproteobacteria</taxon>
        <taxon>Alteromonadales</taxon>
        <taxon>Alteromonadaceae</taxon>
        <taxon>Catenovulum</taxon>
    </lineage>
</organism>
<accession>W7QYA6</accession>
<dbReference type="RefSeq" id="WP_035014305.1">
    <property type="nucleotide sequence ID" value="NZ_ARZY01000013.1"/>
</dbReference>
<dbReference type="Gene3D" id="3.60.40.10">
    <property type="entry name" value="PPM-type phosphatase domain"/>
    <property type="match status" value="1"/>
</dbReference>
<reference evidence="4 5" key="1">
    <citation type="journal article" date="2014" name="Genome Announc.">
        <title>Draft Genome Sequence of the Agar-Degrading Bacterium Catenovulum sp. Strain DS-2, Isolated from Intestines of Haliotis diversicolor.</title>
        <authorList>
            <person name="Shan D."/>
            <person name="Li X."/>
            <person name="Gu Z."/>
            <person name="Wei G."/>
            <person name="Gao Z."/>
            <person name="Shao Z."/>
        </authorList>
    </citation>
    <scope>NUCLEOTIDE SEQUENCE [LARGE SCALE GENOMIC DNA]</scope>
    <source>
        <strain evidence="4 5">DS-2</strain>
    </source>
</reference>
<dbReference type="PANTHER" id="PTHR43156">
    <property type="entry name" value="STAGE II SPORULATION PROTEIN E-RELATED"/>
    <property type="match status" value="1"/>
</dbReference>
<dbReference type="SMART" id="SM00448">
    <property type="entry name" value="REC"/>
    <property type="match status" value="1"/>
</dbReference>
<evidence type="ECO:0000259" key="3">
    <source>
        <dbReference type="PROSITE" id="PS50110"/>
    </source>
</evidence>
<keyword evidence="2" id="KW-0597">Phosphoprotein</keyword>